<feature type="region of interest" description="Disordered" evidence="1">
    <location>
        <begin position="96"/>
        <end position="116"/>
    </location>
</feature>
<dbReference type="SUPFAM" id="SSF52047">
    <property type="entry name" value="RNI-like"/>
    <property type="match status" value="1"/>
</dbReference>
<dbReference type="PANTHER" id="PTHR34145:SF57">
    <property type="entry name" value="F-BOX DOMAIN-CONTAINING PROTEIN"/>
    <property type="match status" value="1"/>
</dbReference>
<dbReference type="Pfam" id="PF00646">
    <property type="entry name" value="F-box"/>
    <property type="match status" value="1"/>
</dbReference>
<feature type="compositionally biased region" description="Basic and acidic residues" evidence="1">
    <location>
        <begin position="9"/>
        <end position="20"/>
    </location>
</feature>
<dbReference type="InterPro" id="IPR001810">
    <property type="entry name" value="F-box_dom"/>
</dbReference>
<dbReference type="Gene3D" id="3.80.10.10">
    <property type="entry name" value="Ribonuclease Inhibitor"/>
    <property type="match status" value="1"/>
</dbReference>
<dbReference type="eggNOG" id="ENOG502RYMX">
    <property type="taxonomic scope" value="Eukaryota"/>
</dbReference>
<dbReference type="PANTHER" id="PTHR34145">
    <property type="entry name" value="OS02G0105600 PROTEIN"/>
    <property type="match status" value="1"/>
</dbReference>
<organism evidence="3 4">
    <name type="scientific">Sorghum bicolor</name>
    <name type="common">Sorghum</name>
    <name type="synonym">Sorghum vulgare</name>
    <dbReference type="NCBI Taxonomy" id="4558"/>
    <lineage>
        <taxon>Eukaryota</taxon>
        <taxon>Viridiplantae</taxon>
        <taxon>Streptophyta</taxon>
        <taxon>Embryophyta</taxon>
        <taxon>Tracheophyta</taxon>
        <taxon>Spermatophyta</taxon>
        <taxon>Magnoliopsida</taxon>
        <taxon>Liliopsida</taxon>
        <taxon>Poales</taxon>
        <taxon>Poaceae</taxon>
        <taxon>PACMAD clade</taxon>
        <taxon>Panicoideae</taxon>
        <taxon>Andropogonodae</taxon>
        <taxon>Andropogoneae</taxon>
        <taxon>Sorghinae</taxon>
        <taxon>Sorghum</taxon>
    </lineage>
</organism>
<dbReference type="EMBL" id="CM000761">
    <property type="protein sequence ID" value="KXG35031.1"/>
    <property type="molecule type" value="Genomic_DNA"/>
</dbReference>
<dbReference type="InterPro" id="IPR055357">
    <property type="entry name" value="LRR_At1g61320_AtMIF1"/>
</dbReference>
<dbReference type="OMA" id="IAMTHRL"/>
<feature type="compositionally biased region" description="Polar residues" evidence="1">
    <location>
        <begin position="98"/>
        <end position="111"/>
    </location>
</feature>
<keyword evidence="4" id="KW-1185">Reference proteome</keyword>
<dbReference type="AlphaFoldDB" id="A0A1B6QAV9"/>
<name>A0A1B6QAV9_SORBI</name>
<dbReference type="STRING" id="4558.A0A1B6QAV9"/>
<evidence type="ECO:0000259" key="2">
    <source>
        <dbReference type="PROSITE" id="PS50181"/>
    </source>
</evidence>
<protein>
    <recommendedName>
        <fullName evidence="2">F-box domain-containing protein</fullName>
    </recommendedName>
</protein>
<dbReference type="Proteomes" id="UP000000768">
    <property type="component" value="Chromosome 2"/>
</dbReference>
<dbReference type="InterPro" id="IPR053772">
    <property type="entry name" value="At1g61320/At1g61330-like"/>
</dbReference>
<dbReference type="Gramene" id="KXG35031">
    <property type="protein sequence ID" value="KXG35031"/>
    <property type="gene ID" value="SORBI_3002G123900"/>
</dbReference>
<sequence length="559" mass="61872">MAVTPLRTAEGHDGVDPDPIRRALRGVSSVLGRVACALAPAAGSLGTDGSCRRGASGNLAGIAEIVDEGGIGVPAGICPAGGSVLVRVGDGRPVSIGKGNNLTSRSAQSTHGTRRPNIKLEDLPEDVLDRVFSKLQLNEVVRTSVLSSKWRLMWAISSKLRLDGPTICGRPRYFCNKPNYTKEFIDGVNTVLQQLHGKVVEELDVKIEFESILVDHLNNWISFAVSSLMKNLVLDLAPAKFVDEKDRYMFPIELFDGASISRIQHIKLSCVSFRPRSLFRGFPNLRKLDLHLFDASEMELDDMLSGCANLEWLSFIRCQVNDELKVKQPLSRLLYLRIAHCSIKKVELHAKNLKTFVYRGVQLPIDLGEVKKLETAELRLYGVTFEYVLSVLPSVLPGVQNFTLKTSYLPEMPLLLENIGKFSQLRFLRLLLRVHCSESNNILSLASFLRAAPLIEEVEVHFDAFCLQRVGWGSLRSLPPHSYNYLRKVHITGFIGIMGQLEFLAHIVENAPALRILNIDPRKKLGNCTCSASDFVAIRASVTSKLAGKILPGTEVNIL</sequence>
<gene>
    <name evidence="3" type="ORF">SORBI_3002G123900</name>
</gene>
<evidence type="ECO:0000313" key="3">
    <source>
        <dbReference type="EMBL" id="KXG35031.1"/>
    </source>
</evidence>
<dbReference type="InParanoid" id="A0A1B6QAV9"/>
<proteinExistence type="predicted"/>
<dbReference type="InterPro" id="IPR036047">
    <property type="entry name" value="F-box-like_dom_sf"/>
</dbReference>
<dbReference type="InterPro" id="IPR032675">
    <property type="entry name" value="LRR_dom_sf"/>
</dbReference>
<accession>A0A1B6QAV9</accession>
<dbReference type="PROSITE" id="PS50181">
    <property type="entry name" value="FBOX"/>
    <property type="match status" value="1"/>
</dbReference>
<evidence type="ECO:0000313" key="4">
    <source>
        <dbReference type="Proteomes" id="UP000000768"/>
    </source>
</evidence>
<dbReference type="Pfam" id="PF23622">
    <property type="entry name" value="LRR_At1g61320_AtMIF1"/>
    <property type="match status" value="1"/>
</dbReference>
<feature type="domain" description="F-box" evidence="2">
    <location>
        <begin position="117"/>
        <end position="151"/>
    </location>
</feature>
<reference evidence="3 4" key="1">
    <citation type="journal article" date="2009" name="Nature">
        <title>The Sorghum bicolor genome and the diversification of grasses.</title>
        <authorList>
            <person name="Paterson A.H."/>
            <person name="Bowers J.E."/>
            <person name="Bruggmann R."/>
            <person name="Dubchak I."/>
            <person name="Grimwood J."/>
            <person name="Gundlach H."/>
            <person name="Haberer G."/>
            <person name="Hellsten U."/>
            <person name="Mitros T."/>
            <person name="Poliakov A."/>
            <person name="Schmutz J."/>
            <person name="Spannagl M."/>
            <person name="Tang H."/>
            <person name="Wang X."/>
            <person name="Wicker T."/>
            <person name="Bharti A.K."/>
            <person name="Chapman J."/>
            <person name="Feltus F.A."/>
            <person name="Gowik U."/>
            <person name="Grigoriev I.V."/>
            <person name="Lyons E."/>
            <person name="Maher C.A."/>
            <person name="Martis M."/>
            <person name="Narechania A."/>
            <person name="Otillar R.P."/>
            <person name="Penning B.W."/>
            <person name="Salamov A.A."/>
            <person name="Wang Y."/>
            <person name="Zhang L."/>
            <person name="Carpita N.C."/>
            <person name="Freeling M."/>
            <person name="Gingle A.R."/>
            <person name="Hash C.T."/>
            <person name="Keller B."/>
            <person name="Klein P."/>
            <person name="Kresovich S."/>
            <person name="McCann M.C."/>
            <person name="Ming R."/>
            <person name="Peterson D.G."/>
            <person name="Mehboob-ur-Rahman"/>
            <person name="Ware D."/>
            <person name="Westhoff P."/>
            <person name="Mayer K.F."/>
            <person name="Messing J."/>
            <person name="Rokhsar D.S."/>
        </authorList>
    </citation>
    <scope>NUCLEOTIDE SEQUENCE [LARGE SCALE GENOMIC DNA]</scope>
    <source>
        <strain evidence="4">cv. BTx623</strain>
    </source>
</reference>
<feature type="region of interest" description="Disordered" evidence="1">
    <location>
        <begin position="1"/>
        <end position="20"/>
    </location>
</feature>
<dbReference type="SUPFAM" id="SSF81383">
    <property type="entry name" value="F-box domain"/>
    <property type="match status" value="1"/>
</dbReference>
<dbReference type="OrthoDB" id="613853at2759"/>
<dbReference type="ExpressionAtlas" id="A0A1B6QAV9">
    <property type="expression patterns" value="baseline"/>
</dbReference>
<evidence type="ECO:0000256" key="1">
    <source>
        <dbReference type="SAM" id="MobiDB-lite"/>
    </source>
</evidence>
<reference evidence="4" key="2">
    <citation type="journal article" date="2018" name="Plant J.">
        <title>The Sorghum bicolor reference genome: improved assembly, gene annotations, a transcriptome atlas, and signatures of genome organization.</title>
        <authorList>
            <person name="McCormick R.F."/>
            <person name="Truong S.K."/>
            <person name="Sreedasyam A."/>
            <person name="Jenkins J."/>
            <person name="Shu S."/>
            <person name="Sims D."/>
            <person name="Kennedy M."/>
            <person name="Amirebrahimi M."/>
            <person name="Weers B.D."/>
            <person name="McKinley B."/>
            <person name="Mattison A."/>
            <person name="Morishige D.T."/>
            <person name="Grimwood J."/>
            <person name="Schmutz J."/>
            <person name="Mullet J.E."/>
        </authorList>
    </citation>
    <scope>NUCLEOTIDE SEQUENCE [LARGE SCALE GENOMIC DNA]</scope>
    <source>
        <strain evidence="4">cv. BTx623</strain>
    </source>
</reference>